<reference evidence="2 3" key="1">
    <citation type="submission" date="2016-12" db="EMBL/GenBank/DDBJ databases">
        <title>Trade-off between light-utilization and light-protection in marine flavobacteria.</title>
        <authorList>
            <person name="Kumagai Y."/>
            <person name="Yoshizawa S."/>
            <person name="Kogure K."/>
            <person name="Iwasaki W."/>
        </authorList>
    </citation>
    <scope>NUCLEOTIDE SEQUENCE [LARGE SCALE GENOMIC DNA]</scope>
    <source>
        <strain evidence="2 3">NBRC 108759</strain>
    </source>
</reference>
<dbReference type="InterPro" id="IPR014922">
    <property type="entry name" value="YdhG-like"/>
</dbReference>
<evidence type="ECO:0000313" key="3">
    <source>
        <dbReference type="Proteomes" id="UP000238882"/>
    </source>
</evidence>
<keyword evidence="3" id="KW-1185">Reference proteome</keyword>
<gene>
    <name evidence="2" type="ORF">BTO18_14210</name>
</gene>
<dbReference type="Pfam" id="PF08818">
    <property type="entry name" value="DUF1801"/>
    <property type="match status" value="1"/>
</dbReference>
<organism evidence="2 3">
    <name type="scientific">Polaribacter porphyrae</name>
    <dbReference type="NCBI Taxonomy" id="1137780"/>
    <lineage>
        <taxon>Bacteria</taxon>
        <taxon>Pseudomonadati</taxon>
        <taxon>Bacteroidota</taxon>
        <taxon>Flavobacteriia</taxon>
        <taxon>Flavobacteriales</taxon>
        <taxon>Flavobacteriaceae</taxon>
    </lineage>
</organism>
<dbReference type="Proteomes" id="UP000238882">
    <property type="component" value="Unassembled WGS sequence"/>
</dbReference>
<dbReference type="AlphaFoldDB" id="A0A2S7WSG9"/>
<dbReference type="SUPFAM" id="SSF159888">
    <property type="entry name" value="YdhG-like"/>
    <property type="match status" value="1"/>
</dbReference>
<evidence type="ECO:0000259" key="1">
    <source>
        <dbReference type="Pfam" id="PF08818"/>
    </source>
</evidence>
<accession>A0A2S7WSG9</accession>
<dbReference type="EMBL" id="MSCN01000001">
    <property type="protein sequence ID" value="PQJ80261.1"/>
    <property type="molecule type" value="Genomic_DNA"/>
</dbReference>
<proteinExistence type="predicted"/>
<dbReference type="OrthoDB" id="1121167at2"/>
<protein>
    <recommendedName>
        <fullName evidence="1">YdhG-like domain-containing protein</fullName>
    </recommendedName>
</protein>
<feature type="domain" description="YdhG-like" evidence="1">
    <location>
        <begin position="29"/>
        <end position="122"/>
    </location>
</feature>
<sequence length="145" mass="16632">MLSNRVIHPDFLKHLKHKEDALINLYLGLRDFILEIHPKSNELLYHTHALTSLYSVSKKMSDGFCMIPIYTNHLNLAFNKGTILNDSNKLLQGTGKWMRHISIKTEVDFKNKEVEKLIQSAIDLALEDSTAKEMNKGITISKIKN</sequence>
<evidence type="ECO:0000313" key="2">
    <source>
        <dbReference type="EMBL" id="PQJ80261.1"/>
    </source>
</evidence>
<comment type="caution">
    <text evidence="2">The sequence shown here is derived from an EMBL/GenBank/DDBJ whole genome shotgun (WGS) entry which is preliminary data.</text>
</comment>
<name>A0A2S7WSG9_9FLAO</name>